<evidence type="ECO:0000259" key="1">
    <source>
        <dbReference type="Pfam" id="PF18962"/>
    </source>
</evidence>
<protein>
    <recommendedName>
        <fullName evidence="1">Secretion system C-terminal sorting domain-containing protein</fullName>
    </recommendedName>
</protein>
<gene>
    <name evidence="2" type="ORF">SDC9_28168</name>
</gene>
<accession>A0A644UU42</accession>
<comment type="caution">
    <text evidence="2">The sequence shown here is derived from an EMBL/GenBank/DDBJ whole genome shotgun (WGS) entry which is preliminary data.</text>
</comment>
<reference evidence="2" key="1">
    <citation type="submission" date="2019-08" db="EMBL/GenBank/DDBJ databases">
        <authorList>
            <person name="Kucharzyk K."/>
            <person name="Murdoch R.W."/>
            <person name="Higgins S."/>
            <person name="Loffler F."/>
        </authorList>
    </citation>
    <scope>NUCLEOTIDE SEQUENCE</scope>
</reference>
<sequence>MIQSFNIYTNGAGFHHNTSGMINRTIIRLLIILLIPISSYSQEVITGLQVNSRVKKESGNRVAERITVAPLLLPFFDDFSGRSVLPDSGLWSDSDAFISDDYAVFPPTVGVATLDAIDHLGRLYSNASPYPFIADFLTSRPIRLDSVFSPVKRKVTRADSVYFSFYYQPQGRGNAPARNDSLVLEFLAPGETQIIIFPVDTTINGVDTTVMDTVMLEGWRKVWSTSGQSLNSFYASDSLWFRQVMVPVLDSARFYTDGFRFRFRNYASLASGILPDWQSNGDQWNIDYVYLNIGRGIFDTLHRDVAFASRAPNMLRNYTGMPYNQYRANFVNEMSDSLNIRITNLDGINYNASYRYEVSRDYQDPFHYYTAGNFFVPPFTTSGYVTHQPFARPPVNFVFPIGTQEKVTFTTTHIVNTEANLGRRQNDTIRNVQVFANYLSYDDGTAEAGYGLTPSGAQLAYKFRLNRADSLLAVQMYFNQTLTGGNVKSFYLNIWNDYFGEPGELVYSRFGYEPAYDDSLNQFYTYRLDSVIKIEPGRFPNLIFYVGWEQTTSDNLNLGYDWNNDASANTFFRTFGAWRQSLYAGALMIRPVLGKLKVVGIPETKPAEKLIIYPNPSADGKVVIELPEEVRPYGLTLTVTGADGRMISQQAFTREPDLSMLPSGLYLLQLFSGDHQVISRGKLIINR</sequence>
<dbReference type="NCBIfam" id="TIGR04183">
    <property type="entry name" value="Por_Secre_tail"/>
    <property type="match status" value="1"/>
</dbReference>
<dbReference type="InterPro" id="IPR026444">
    <property type="entry name" value="Secre_tail"/>
</dbReference>
<evidence type="ECO:0000313" key="2">
    <source>
        <dbReference type="EMBL" id="MPL82233.1"/>
    </source>
</evidence>
<feature type="domain" description="Secretion system C-terminal sorting" evidence="1">
    <location>
        <begin position="612"/>
        <end position="685"/>
    </location>
</feature>
<organism evidence="2">
    <name type="scientific">bioreactor metagenome</name>
    <dbReference type="NCBI Taxonomy" id="1076179"/>
    <lineage>
        <taxon>unclassified sequences</taxon>
        <taxon>metagenomes</taxon>
        <taxon>ecological metagenomes</taxon>
    </lineage>
</organism>
<dbReference type="AlphaFoldDB" id="A0A644UU42"/>
<name>A0A644UU42_9ZZZZ</name>
<dbReference type="Pfam" id="PF18962">
    <property type="entry name" value="Por_Secre_tail"/>
    <property type="match status" value="1"/>
</dbReference>
<dbReference type="EMBL" id="VSSQ01000160">
    <property type="protein sequence ID" value="MPL82233.1"/>
    <property type="molecule type" value="Genomic_DNA"/>
</dbReference>
<proteinExistence type="predicted"/>